<organism evidence="5 7">
    <name type="scientific">Kocuria flava</name>
    <dbReference type="NCBI Taxonomy" id="446860"/>
    <lineage>
        <taxon>Bacteria</taxon>
        <taxon>Bacillati</taxon>
        <taxon>Actinomycetota</taxon>
        <taxon>Actinomycetes</taxon>
        <taxon>Micrococcales</taxon>
        <taxon>Micrococcaceae</taxon>
        <taxon>Kocuria</taxon>
    </lineage>
</organism>
<dbReference type="SUPFAM" id="SSF64288">
    <property type="entry name" value="Chorismate lyase-like"/>
    <property type="match status" value="1"/>
</dbReference>
<dbReference type="InterPro" id="IPR036390">
    <property type="entry name" value="WH_DNA-bd_sf"/>
</dbReference>
<evidence type="ECO:0000313" key="7">
    <source>
        <dbReference type="Proteomes" id="UP000057181"/>
    </source>
</evidence>
<keyword evidence="8" id="KW-1185">Reference proteome</keyword>
<protein>
    <submittedName>
        <fullName evidence="5">GntR family transcriptional regulator</fullName>
    </submittedName>
</protein>
<sequence>MAAPLRLAVDKNSPVPLYHQVAQALEDAIRTGELPPGTKLDNEIDLANRLNLSRPTMRKAMDQLVRAGLLVRKRGVGTQVVGSQVRRSLELSSLHDDLRSSGGSPTTAVLGLARVPADEETAQLLGLSPGDEVYHLRRVRSTDGEPLALMENWVPCSRCELDRERLEQDGLYALMRAQGVTFQLAHQRVGAVAADEEQAALLGVEPGAALVSMTRTALDDVGRPVETGHHVYRGDKYSFELTLVQH</sequence>
<feature type="domain" description="HTH gntR-type" evidence="4">
    <location>
        <begin position="15"/>
        <end position="83"/>
    </location>
</feature>
<reference evidence="6 8" key="2">
    <citation type="submission" date="2019-07" db="EMBL/GenBank/DDBJ databases">
        <title>Whole genome shotgun sequence of Kocuria flava NBRC 107626.</title>
        <authorList>
            <person name="Hosoyama A."/>
            <person name="Uohara A."/>
            <person name="Ohji S."/>
            <person name="Ichikawa N."/>
        </authorList>
    </citation>
    <scope>NUCLEOTIDE SEQUENCE [LARGE SCALE GENOMIC DNA]</scope>
    <source>
        <strain evidence="6 8">NBRC 107626</strain>
    </source>
</reference>
<dbReference type="STRING" id="446860.AS188_06760"/>
<dbReference type="InterPro" id="IPR028978">
    <property type="entry name" value="Chorismate_lyase_/UTRA_dom_sf"/>
</dbReference>
<dbReference type="PRINTS" id="PR00035">
    <property type="entry name" value="HTHGNTR"/>
</dbReference>
<proteinExistence type="predicted"/>
<keyword evidence="3" id="KW-0804">Transcription</keyword>
<evidence type="ECO:0000256" key="3">
    <source>
        <dbReference type="ARBA" id="ARBA00023163"/>
    </source>
</evidence>
<dbReference type="PANTHER" id="PTHR44846">
    <property type="entry name" value="MANNOSYL-D-GLYCERATE TRANSPORT/METABOLISM SYSTEM REPRESSOR MNGR-RELATED"/>
    <property type="match status" value="1"/>
</dbReference>
<evidence type="ECO:0000259" key="4">
    <source>
        <dbReference type="PROSITE" id="PS50949"/>
    </source>
</evidence>
<dbReference type="Pfam" id="PF07702">
    <property type="entry name" value="UTRA"/>
    <property type="match status" value="1"/>
</dbReference>
<dbReference type="AlphaFoldDB" id="A0A0U2YVD2"/>
<dbReference type="SUPFAM" id="SSF46785">
    <property type="entry name" value="Winged helix' DNA-binding domain"/>
    <property type="match status" value="1"/>
</dbReference>
<dbReference type="Proteomes" id="UP000057181">
    <property type="component" value="Chromosome"/>
</dbReference>
<keyword evidence="2" id="KW-0238">DNA-binding</keyword>
<dbReference type="GO" id="GO:0003700">
    <property type="term" value="F:DNA-binding transcription factor activity"/>
    <property type="evidence" value="ECO:0007669"/>
    <property type="project" value="InterPro"/>
</dbReference>
<dbReference type="RefSeq" id="WP_058858215.1">
    <property type="nucleotide sequence ID" value="NZ_BJZR01000091.1"/>
</dbReference>
<dbReference type="SMART" id="SM00345">
    <property type="entry name" value="HTH_GNTR"/>
    <property type="match status" value="1"/>
</dbReference>
<dbReference type="Gene3D" id="3.40.1410.10">
    <property type="entry name" value="Chorismate lyase-like"/>
    <property type="match status" value="1"/>
</dbReference>
<dbReference type="CDD" id="cd07377">
    <property type="entry name" value="WHTH_GntR"/>
    <property type="match status" value="1"/>
</dbReference>
<dbReference type="EMBL" id="BJZR01000091">
    <property type="protein sequence ID" value="GEO93172.1"/>
    <property type="molecule type" value="Genomic_DNA"/>
</dbReference>
<reference evidence="5 7" key="1">
    <citation type="submission" date="2015-11" db="EMBL/GenBank/DDBJ databases">
        <title>Complete Genome Sequence of Kocuria flava strain HO-9041.</title>
        <authorList>
            <person name="Zhou M."/>
            <person name="Dai J."/>
        </authorList>
    </citation>
    <scope>NUCLEOTIDE SEQUENCE [LARGE SCALE GENOMIC DNA]</scope>
    <source>
        <strain evidence="5 7">HO-9041</strain>
    </source>
</reference>
<keyword evidence="1" id="KW-0805">Transcription regulation</keyword>
<dbReference type="KEGG" id="kfv:AS188_06760"/>
<evidence type="ECO:0000256" key="1">
    <source>
        <dbReference type="ARBA" id="ARBA00023015"/>
    </source>
</evidence>
<gene>
    <name evidence="5" type="ORF">AS188_06760</name>
    <name evidence="6" type="ORF">KFL01_24780</name>
</gene>
<evidence type="ECO:0000313" key="5">
    <source>
        <dbReference type="EMBL" id="ALU39505.1"/>
    </source>
</evidence>
<dbReference type="InterPro" id="IPR050679">
    <property type="entry name" value="Bact_HTH_transcr_reg"/>
</dbReference>
<dbReference type="OrthoDB" id="3194402at2"/>
<evidence type="ECO:0000313" key="6">
    <source>
        <dbReference type="EMBL" id="GEO93172.1"/>
    </source>
</evidence>
<name>A0A0U2YVD2_9MICC</name>
<dbReference type="InterPro" id="IPR000524">
    <property type="entry name" value="Tscrpt_reg_HTH_GntR"/>
</dbReference>
<evidence type="ECO:0000313" key="8">
    <source>
        <dbReference type="Proteomes" id="UP000321155"/>
    </source>
</evidence>
<dbReference type="SMART" id="SM00866">
    <property type="entry name" value="UTRA"/>
    <property type="match status" value="1"/>
</dbReference>
<dbReference type="Pfam" id="PF00392">
    <property type="entry name" value="GntR"/>
    <property type="match status" value="1"/>
</dbReference>
<evidence type="ECO:0000256" key="2">
    <source>
        <dbReference type="ARBA" id="ARBA00023125"/>
    </source>
</evidence>
<accession>A0A0U2YVD2</accession>
<dbReference type="GO" id="GO:0045892">
    <property type="term" value="P:negative regulation of DNA-templated transcription"/>
    <property type="evidence" value="ECO:0007669"/>
    <property type="project" value="TreeGrafter"/>
</dbReference>
<dbReference type="GO" id="GO:0003677">
    <property type="term" value="F:DNA binding"/>
    <property type="evidence" value="ECO:0007669"/>
    <property type="project" value="UniProtKB-KW"/>
</dbReference>
<dbReference type="InterPro" id="IPR036388">
    <property type="entry name" value="WH-like_DNA-bd_sf"/>
</dbReference>
<dbReference type="EMBL" id="CP013254">
    <property type="protein sequence ID" value="ALU39505.1"/>
    <property type="molecule type" value="Genomic_DNA"/>
</dbReference>
<dbReference type="InterPro" id="IPR011663">
    <property type="entry name" value="UTRA"/>
</dbReference>
<dbReference type="Gene3D" id="1.10.10.10">
    <property type="entry name" value="Winged helix-like DNA-binding domain superfamily/Winged helix DNA-binding domain"/>
    <property type="match status" value="1"/>
</dbReference>
<dbReference type="PROSITE" id="PS50949">
    <property type="entry name" value="HTH_GNTR"/>
    <property type="match status" value="1"/>
</dbReference>
<dbReference type="Proteomes" id="UP000321155">
    <property type="component" value="Unassembled WGS sequence"/>
</dbReference>
<dbReference type="PANTHER" id="PTHR44846:SF17">
    <property type="entry name" value="GNTR-FAMILY TRANSCRIPTIONAL REGULATOR"/>
    <property type="match status" value="1"/>
</dbReference>